<dbReference type="FunFam" id="1.20.1720.10:FF:000004">
    <property type="entry name" value="EmrB/QacA family drug resistance transporter"/>
    <property type="match status" value="1"/>
</dbReference>
<feature type="transmembrane region" description="Helical" evidence="8">
    <location>
        <begin position="267"/>
        <end position="288"/>
    </location>
</feature>
<feature type="region of interest" description="Disordered" evidence="7">
    <location>
        <begin position="501"/>
        <end position="522"/>
    </location>
</feature>
<keyword evidence="5 8" id="KW-1133">Transmembrane helix</keyword>
<feature type="transmembrane region" description="Helical" evidence="8">
    <location>
        <begin position="356"/>
        <end position="377"/>
    </location>
</feature>
<feature type="transmembrane region" description="Helical" evidence="8">
    <location>
        <begin position="226"/>
        <end position="246"/>
    </location>
</feature>
<evidence type="ECO:0000259" key="9">
    <source>
        <dbReference type="PROSITE" id="PS50850"/>
    </source>
</evidence>
<organism evidence="10 11">
    <name type="scientific">Paenibacillus catalpae</name>
    <dbReference type="NCBI Taxonomy" id="1045775"/>
    <lineage>
        <taxon>Bacteria</taxon>
        <taxon>Bacillati</taxon>
        <taxon>Bacillota</taxon>
        <taxon>Bacilli</taxon>
        <taxon>Bacillales</taxon>
        <taxon>Paenibacillaceae</taxon>
        <taxon>Paenibacillus</taxon>
    </lineage>
</organism>
<feature type="transmembrane region" description="Helical" evidence="8">
    <location>
        <begin position="76"/>
        <end position="95"/>
    </location>
</feature>
<evidence type="ECO:0000256" key="3">
    <source>
        <dbReference type="ARBA" id="ARBA00022475"/>
    </source>
</evidence>
<evidence type="ECO:0000313" key="11">
    <source>
        <dbReference type="Proteomes" id="UP000198855"/>
    </source>
</evidence>
<feature type="transmembrane region" description="Helical" evidence="8">
    <location>
        <begin position="294"/>
        <end position="319"/>
    </location>
</feature>
<feature type="transmembrane region" description="Helical" evidence="8">
    <location>
        <begin position="331"/>
        <end position="350"/>
    </location>
</feature>
<feature type="transmembrane region" description="Helical" evidence="8">
    <location>
        <begin position="47"/>
        <end position="64"/>
    </location>
</feature>
<dbReference type="PANTHER" id="PTHR23501">
    <property type="entry name" value="MAJOR FACILITATOR SUPERFAMILY"/>
    <property type="match status" value="1"/>
</dbReference>
<evidence type="ECO:0000256" key="1">
    <source>
        <dbReference type="ARBA" id="ARBA00004651"/>
    </source>
</evidence>
<keyword evidence="3" id="KW-1003">Cell membrane</keyword>
<feature type="transmembrane region" description="Helical" evidence="8">
    <location>
        <begin position="194"/>
        <end position="214"/>
    </location>
</feature>
<dbReference type="InterPro" id="IPR011701">
    <property type="entry name" value="MFS"/>
</dbReference>
<dbReference type="InterPro" id="IPR036259">
    <property type="entry name" value="MFS_trans_sf"/>
</dbReference>
<evidence type="ECO:0000256" key="4">
    <source>
        <dbReference type="ARBA" id="ARBA00022692"/>
    </source>
</evidence>
<dbReference type="PRINTS" id="PR01036">
    <property type="entry name" value="TCRTETB"/>
</dbReference>
<proteinExistence type="predicted"/>
<evidence type="ECO:0000256" key="6">
    <source>
        <dbReference type="ARBA" id="ARBA00023136"/>
    </source>
</evidence>
<keyword evidence="2" id="KW-0813">Transport</keyword>
<dbReference type="NCBIfam" id="TIGR00711">
    <property type="entry name" value="efflux_EmrB"/>
    <property type="match status" value="1"/>
</dbReference>
<feature type="transmembrane region" description="Helical" evidence="8">
    <location>
        <begin position="162"/>
        <end position="182"/>
    </location>
</feature>
<dbReference type="CDD" id="cd17502">
    <property type="entry name" value="MFS_Azr1_MDR_like"/>
    <property type="match status" value="1"/>
</dbReference>
<sequence length="522" mass="56498">MDAKKSSVKLVIAGLLLGLFMSALDQTIVSTAMTKIIEKLGGMDKFVWVYSAYMIAMVVATPIFGKLSDMYGRKRFFISGLIFFLIGSILCGTATDMTQLIIYRAIQGVGGGAIMPIVFTIIFDLFPAEKRGKMMGLFGAVFGISSVFGPIMGGAITDNISWRWIFYINVPIGILSLIFITRGYQESKNHRKQVIDWAGAIILMAAVLSLMFGLELGGTDGWAWDSAKTISLLAGAGILAVVFLFVEKMAKDPIIPLTLFKKQLFTSSMMISMLYGGIMIAVATYIPLFMQGVFHLSATSTSTVLTPMMLGVVVSAQVGGRIANKFRYRDVMIVSSIILMAGTYLLGYVMDASSSRGLITVFMVIVGLGIGVSFSLLNISTLNSVPPQYKGSASSLITFFRTIGSALGITVFGTMQKSHFQNSLSEVQGIKPEMAEQIKGGQALLDPTVQAQMGLPADFVSVLLGKLSDSILFIFQWNVLLPVLAFVFAIMMGRARLELAPKPNQKQGKEEAGKPEPSYSGR</sequence>
<accession>A0A1I1VLZ9</accession>
<dbReference type="Pfam" id="PF07690">
    <property type="entry name" value="MFS_1"/>
    <property type="match status" value="1"/>
</dbReference>
<keyword evidence="6 8" id="KW-0472">Membrane</keyword>
<dbReference type="PROSITE" id="PS50850">
    <property type="entry name" value="MFS"/>
    <property type="match status" value="1"/>
</dbReference>
<dbReference type="PANTHER" id="PTHR23501:SF170">
    <property type="entry name" value="MULTIDRUG RESISTANCE PROTEIN 3"/>
    <property type="match status" value="1"/>
</dbReference>
<evidence type="ECO:0000256" key="8">
    <source>
        <dbReference type="SAM" id="Phobius"/>
    </source>
</evidence>
<name>A0A1I1VLZ9_9BACL</name>
<dbReference type="Gene3D" id="1.20.1250.20">
    <property type="entry name" value="MFS general substrate transporter like domains"/>
    <property type="match status" value="1"/>
</dbReference>
<dbReference type="Proteomes" id="UP000198855">
    <property type="component" value="Unassembled WGS sequence"/>
</dbReference>
<dbReference type="RefSeq" id="WP_091183211.1">
    <property type="nucleotide sequence ID" value="NZ_FOMT01000001.1"/>
</dbReference>
<feature type="transmembrane region" description="Helical" evidence="8">
    <location>
        <begin position="101"/>
        <end position="123"/>
    </location>
</feature>
<dbReference type="GO" id="GO:0022857">
    <property type="term" value="F:transmembrane transporter activity"/>
    <property type="evidence" value="ECO:0007669"/>
    <property type="project" value="InterPro"/>
</dbReference>
<protein>
    <submittedName>
        <fullName evidence="10">Drug resistance transporter, EmrB/QacA subfamily</fullName>
    </submittedName>
</protein>
<evidence type="ECO:0000256" key="7">
    <source>
        <dbReference type="SAM" id="MobiDB-lite"/>
    </source>
</evidence>
<feature type="transmembrane region" description="Helical" evidence="8">
    <location>
        <begin position="135"/>
        <end position="156"/>
    </location>
</feature>
<comment type="subcellular location">
    <subcellularLocation>
        <location evidence="1">Cell membrane</location>
        <topology evidence="1">Multi-pass membrane protein</topology>
    </subcellularLocation>
</comment>
<dbReference type="InterPro" id="IPR020846">
    <property type="entry name" value="MFS_dom"/>
</dbReference>
<evidence type="ECO:0000313" key="10">
    <source>
        <dbReference type="EMBL" id="SFD83844.1"/>
    </source>
</evidence>
<feature type="transmembrane region" description="Helical" evidence="8">
    <location>
        <begin position="471"/>
        <end position="492"/>
    </location>
</feature>
<dbReference type="STRING" id="1045775.SAMN05216378_1668"/>
<keyword evidence="11" id="KW-1185">Reference proteome</keyword>
<dbReference type="InterPro" id="IPR004638">
    <property type="entry name" value="EmrB-like"/>
</dbReference>
<gene>
    <name evidence="10" type="ORF">SAMN05216378_1668</name>
</gene>
<evidence type="ECO:0000256" key="5">
    <source>
        <dbReference type="ARBA" id="ARBA00022989"/>
    </source>
</evidence>
<dbReference type="GO" id="GO:0005886">
    <property type="term" value="C:plasma membrane"/>
    <property type="evidence" value="ECO:0007669"/>
    <property type="project" value="UniProtKB-SubCell"/>
</dbReference>
<dbReference type="EMBL" id="FOMT01000001">
    <property type="protein sequence ID" value="SFD83844.1"/>
    <property type="molecule type" value="Genomic_DNA"/>
</dbReference>
<feature type="transmembrane region" description="Helical" evidence="8">
    <location>
        <begin position="398"/>
        <end position="415"/>
    </location>
</feature>
<reference evidence="11" key="1">
    <citation type="submission" date="2016-10" db="EMBL/GenBank/DDBJ databases">
        <authorList>
            <person name="Varghese N."/>
            <person name="Submissions S."/>
        </authorList>
    </citation>
    <scope>NUCLEOTIDE SEQUENCE [LARGE SCALE GENOMIC DNA]</scope>
    <source>
        <strain evidence="11">CGMCC 1.10784</strain>
    </source>
</reference>
<dbReference type="Gene3D" id="1.20.1720.10">
    <property type="entry name" value="Multidrug resistance protein D"/>
    <property type="match status" value="1"/>
</dbReference>
<evidence type="ECO:0000256" key="2">
    <source>
        <dbReference type="ARBA" id="ARBA00022448"/>
    </source>
</evidence>
<dbReference type="AlphaFoldDB" id="A0A1I1VLZ9"/>
<dbReference type="OrthoDB" id="9816041at2"/>
<keyword evidence="4 8" id="KW-0812">Transmembrane</keyword>
<feature type="domain" description="Major facilitator superfamily (MFS) profile" evidence="9">
    <location>
        <begin position="11"/>
        <end position="494"/>
    </location>
</feature>
<dbReference type="SUPFAM" id="SSF103473">
    <property type="entry name" value="MFS general substrate transporter"/>
    <property type="match status" value="1"/>
</dbReference>